<evidence type="ECO:0000256" key="1">
    <source>
        <dbReference type="SAM" id="MobiDB-lite"/>
    </source>
</evidence>
<feature type="region of interest" description="Disordered" evidence="1">
    <location>
        <begin position="387"/>
        <end position="413"/>
    </location>
</feature>
<keyword evidence="3" id="KW-1185">Reference proteome</keyword>
<reference evidence="2 3" key="1">
    <citation type="journal article" date="2020" name="ISME J.">
        <title>Uncovering the hidden diversity of litter-decomposition mechanisms in mushroom-forming fungi.</title>
        <authorList>
            <person name="Floudas D."/>
            <person name="Bentzer J."/>
            <person name="Ahren D."/>
            <person name="Johansson T."/>
            <person name="Persson P."/>
            <person name="Tunlid A."/>
        </authorList>
    </citation>
    <scope>NUCLEOTIDE SEQUENCE [LARGE SCALE GENOMIC DNA]</scope>
    <source>
        <strain evidence="2 3">CBS 661.87</strain>
    </source>
</reference>
<dbReference type="OrthoDB" id="2756615at2759"/>
<dbReference type="Proteomes" id="UP000565441">
    <property type="component" value="Unassembled WGS sequence"/>
</dbReference>
<comment type="caution">
    <text evidence="2">The sequence shown here is derived from an EMBL/GenBank/DDBJ whole genome shotgun (WGS) entry which is preliminary data.</text>
</comment>
<sequence length="554" mass="60464">MVVQFLDETTNRLVFEEETQVFQSTAYLGGTALAFQSIVNTFNVSISGSSLALFGATFPNQHIPDTEPKIIIDGGEPTDITINERTSIGLLYRTPILPDTAHNITFINLPLLLDYMEVTIEDGTPLPGQRIIVDDDDTSITYTGNWNRSENVLIEPAKNVSRVPVGGATHHAFGASLVYKFNGVSLDDFSRAHLIRAGTSVSVFGQSNLGPGTVLIDYFLDGVNNLPPIVYGAKTPADPNFLWYSRDSLAPAEHTLEMKISGPSFTLDYFLYTPSSGLLVTQSGTPQVPLTSVKPSPRATETSTPSSYPSKSHHVLIGAIVGAAVGSSVVGVALETHTQTCFAISRTTRLLSVDPFPLPARQNIPYDLPFKIRIKRISHDAVHHQIAHDRNDDSRAFDTSTEATAGPTQAVTTPSRMERLRQLVFPRNEAQVVPFPLPTYREAPRSNLTVQRKPIERPQGTAPQDGDVISITDTVVAPVGESERVQHLQELVLELQREIAEAGHGQEHAVPPMKETPDDRVARSEGDADVRSFVASTLPPPYESAYERRSGILN</sequence>
<feature type="compositionally biased region" description="Polar residues" evidence="1">
    <location>
        <begin position="397"/>
        <end position="413"/>
    </location>
</feature>
<dbReference type="EMBL" id="JAACJP010000019">
    <property type="protein sequence ID" value="KAF5378460.1"/>
    <property type="molecule type" value="Genomic_DNA"/>
</dbReference>
<feature type="compositionally biased region" description="Basic and acidic residues" evidence="1">
    <location>
        <begin position="515"/>
        <end position="530"/>
    </location>
</feature>
<gene>
    <name evidence="2" type="ORF">D9615_007062</name>
</gene>
<proteinExistence type="predicted"/>
<name>A0A8H5H894_9AGAR</name>
<feature type="compositionally biased region" description="Basic and acidic residues" evidence="1">
    <location>
        <begin position="387"/>
        <end position="396"/>
    </location>
</feature>
<evidence type="ECO:0000313" key="2">
    <source>
        <dbReference type="EMBL" id="KAF5378460.1"/>
    </source>
</evidence>
<evidence type="ECO:0000313" key="3">
    <source>
        <dbReference type="Proteomes" id="UP000565441"/>
    </source>
</evidence>
<dbReference type="AlphaFoldDB" id="A0A8H5H894"/>
<accession>A0A8H5H894</accession>
<feature type="compositionally biased region" description="Basic and acidic residues" evidence="1">
    <location>
        <begin position="545"/>
        <end position="554"/>
    </location>
</feature>
<feature type="region of interest" description="Disordered" evidence="1">
    <location>
        <begin position="502"/>
        <end position="554"/>
    </location>
</feature>
<protein>
    <submittedName>
        <fullName evidence="2">Uncharacterized protein</fullName>
    </submittedName>
</protein>
<feature type="region of interest" description="Disordered" evidence="1">
    <location>
        <begin position="287"/>
        <end position="310"/>
    </location>
</feature>
<organism evidence="2 3">
    <name type="scientific">Tricholomella constricta</name>
    <dbReference type="NCBI Taxonomy" id="117010"/>
    <lineage>
        <taxon>Eukaryota</taxon>
        <taxon>Fungi</taxon>
        <taxon>Dikarya</taxon>
        <taxon>Basidiomycota</taxon>
        <taxon>Agaricomycotina</taxon>
        <taxon>Agaricomycetes</taxon>
        <taxon>Agaricomycetidae</taxon>
        <taxon>Agaricales</taxon>
        <taxon>Tricholomatineae</taxon>
        <taxon>Lyophyllaceae</taxon>
        <taxon>Tricholomella</taxon>
    </lineage>
</organism>